<dbReference type="InterPro" id="IPR041500">
    <property type="entry name" value="RecC_C"/>
</dbReference>
<keyword evidence="2" id="KW-0547">Nucleotide-binding</keyword>
<dbReference type="EMBL" id="JAWDIO010000002">
    <property type="protein sequence ID" value="MDU0355264.1"/>
    <property type="molecule type" value="Genomic_DNA"/>
</dbReference>
<evidence type="ECO:0000256" key="6">
    <source>
        <dbReference type="ARBA" id="ARBA00022839"/>
    </source>
</evidence>
<keyword evidence="12" id="KW-1185">Reference proteome</keyword>
<dbReference type="Pfam" id="PF17946">
    <property type="entry name" value="RecC_C"/>
    <property type="match status" value="1"/>
</dbReference>
<evidence type="ECO:0000313" key="12">
    <source>
        <dbReference type="Proteomes" id="UP001247805"/>
    </source>
</evidence>
<evidence type="ECO:0000256" key="8">
    <source>
        <dbReference type="ARBA" id="ARBA00023125"/>
    </source>
</evidence>
<sequence>MADNNTDLEPFAFDGLDRYQINDALVNVMVQQFQDNNQRQETGVNELITEFRAQGLLPIGVTGELAIQPLLQQSENIAKQMIELLAGSHKSHVDLDITINQFTVTGRIKHIYGKNLILWRPGKLREKDKVILYLYWLCLCASPPKQGLDSAFFVSVEKLYRLPVLDKEAAERALNNWLNIYFWGKDRWYIFILKPLGNG</sequence>
<keyword evidence="1" id="KW-0540">Nuclease</keyword>
<keyword evidence="9" id="KW-0234">DNA repair</keyword>
<keyword evidence="7" id="KW-0067">ATP-binding</keyword>
<evidence type="ECO:0000256" key="7">
    <source>
        <dbReference type="ARBA" id="ARBA00022840"/>
    </source>
</evidence>
<protein>
    <recommendedName>
        <fullName evidence="10">RecC C-terminal domain-containing protein</fullName>
    </recommendedName>
</protein>
<evidence type="ECO:0000256" key="2">
    <source>
        <dbReference type="ARBA" id="ARBA00022741"/>
    </source>
</evidence>
<comment type="caution">
    <text evidence="11">The sequence shown here is derived from an EMBL/GenBank/DDBJ whole genome shotgun (WGS) entry which is preliminary data.</text>
</comment>
<dbReference type="PANTHER" id="PTHR30591">
    <property type="entry name" value="RECBCD ENZYME SUBUNIT RECC"/>
    <property type="match status" value="1"/>
</dbReference>
<evidence type="ECO:0000256" key="1">
    <source>
        <dbReference type="ARBA" id="ARBA00022722"/>
    </source>
</evidence>
<evidence type="ECO:0000256" key="4">
    <source>
        <dbReference type="ARBA" id="ARBA00022801"/>
    </source>
</evidence>
<keyword evidence="3" id="KW-0227">DNA damage</keyword>
<evidence type="ECO:0000256" key="9">
    <source>
        <dbReference type="ARBA" id="ARBA00023204"/>
    </source>
</evidence>
<evidence type="ECO:0000256" key="5">
    <source>
        <dbReference type="ARBA" id="ARBA00022806"/>
    </source>
</evidence>
<keyword evidence="4" id="KW-0378">Hydrolase</keyword>
<evidence type="ECO:0000313" key="11">
    <source>
        <dbReference type="EMBL" id="MDU0355264.1"/>
    </source>
</evidence>
<keyword evidence="5" id="KW-0347">Helicase</keyword>
<dbReference type="PANTHER" id="PTHR30591:SF1">
    <property type="entry name" value="RECBCD ENZYME SUBUNIT RECC"/>
    <property type="match status" value="1"/>
</dbReference>
<keyword evidence="8" id="KW-0238">DNA-binding</keyword>
<dbReference type="Proteomes" id="UP001247805">
    <property type="component" value="Unassembled WGS sequence"/>
</dbReference>
<evidence type="ECO:0000259" key="10">
    <source>
        <dbReference type="Pfam" id="PF17946"/>
    </source>
</evidence>
<organism evidence="11 12">
    <name type="scientific">Paraglaciecola aquimarina</name>
    <dbReference type="NCBI Taxonomy" id="1235557"/>
    <lineage>
        <taxon>Bacteria</taxon>
        <taxon>Pseudomonadati</taxon>
        <taxon>Pseudomonadota</taxon>
        <taxon>Gammaproteobacteria</taxon>
        <taxon>Alteromonadales</taxon>
        <taxon>Alteromonadaceae</taxon>
        <taxon>Paraglaciecola</taxon>
    </lineage>
</organism>
<name>A0ABU3SZ24_9ALTE</name>
<dbReference type="RefSeq" id="WP_316026811.1">
    <property type="nucleotide sequence ID" value="NZ_JAWDIO010000002.1"/>
</dbReference>
<proteinExistence type="predicted"/>
<accession>A0ABU3SZ24</accession>
<evidence type="ECO:0000256" key="3">
    <source>
        <dbReference type="ARBA" id="ARBA00022763"/>
    </source>
</evidence>
<keyword evidence="6" id="KW-0269">Exonuclease</keyword>
<reference evidence="11 12" key="1">
    <citation type="submission" date="2023-10" db="EMBL/GenBank/DDBJ databases">
        <title>Glaciecola aquimarina strain GGW-M5 nov., isolated from a coastal seawater.</title>
        <authorList>
            <person name="Bayburt H."/>
            <person name="Kim J.M."/>
            <person name="Choi B.J."/>
            <person name="Jeon C.O."/>
        </authorList>
    </citation>
    <scope>NUCLEOTIDE SEQUENCE [LARGE SCALE GENOMIC DNA]</scope>
    <source>
        <strain evidence="11 12">KCTC 32108</strain>
    </source>
</reference>
<dbReference type="InterPro" id="IPR011335">
    <property type="entry name" value="Restrct_endonuc-II-like"/>
</dbReference>
<dbReference type="SUPFAM" id="SSF52980">
    <property type="entry name" value="Restriction endonuclease-like"/>
    <property type="match status" value="1"/>
</dbReference>
<feature type="domain" description="RecC C-terminal" evidence="10">
    <location>
        <begin position="3"/>
        <end position="187"/>
    </location>
</feature>
<gene>
    <name evidence="11" type="ORF">RS130_16335</name>
</gene>
<dbReference type="Gene3D" id="1.10.10.990">
    <property type="match status" value="1"/>
</dbReference>